<feature type="active site" description="Proton acceptor; for enolization step" evidence="8">
    <location>
        <position position="70"/>
    </location>
</feature>
<comment type="caution">
    <text evidence="8">Lacks conserved residue(s) required for the propagation of feature annotation.</text>
</comment>
<evidence type="ECO:0000313" key="10">
    <source>
        <dbReference type="EMBL" id="CCO23401.1"/>
    </source>
</evidence>
<feature type="site" description="Part of the allosteric site" evidence="8">
    <location>
        <position position="159"/>
    </location>
</feature>
<comment type="function">
    <text evidence="5 8">Catalyzes the reversible isomerization-deamination of glucosamine 6-phosphate (GlcN6P) to form fructose 6-phosphate (Fru6P) and ammonium ion.</text>
</comment>
<dbReference type="EMBL" id="FO203522">
    <property type="protein sequence ID" value="CCO23401.1"/>
    <property type="molecule type" value="Genomic_DNA"/>
</dbReference>
<dbReference type="GO" id="GO:0006046">
    <property type="term" value="P:N-acetylglucosamine catabolic process"/>
    <property type="evidence" value="ECO:0007669"/>
    <property type="project" value="UniProtKB-UniRule"/>
</dbReference>
<evidence type="ECO:0000256" key="1">
    <source>
        <dbReference type="ARBA" id="ARBA00000644"/>
    </source>
</evidence>
<dbReference type="HOGENOM" id="CLU_049611_0_1_7"/>
<reference evidence="10 11" key="1">
    <citation type="submission" date="2012-10" db="EMBL/GenBank/DDBJ databases">
        <authorList>
            <person name="Genoscope - CEA"/>
        </authorList>
    </citation>
    <scope>NUCLEOTIDE SEQUENCE [LARGE SCALE GENOMIC DNA]</scope>
    <source>
        <strain evidence="11">AM13 / DSM 14728</strain>
    </source>
</reference>
<dbReference type="KEGG" id="dhy:DESAM_21120"/>
<dbReference type="GO" id="GO:0016853">
    <property type="term" value="F:isomerase activity"/>
    <property type="evidence" value="ECO:0007669"/>
    <property type="project" value="UniProtKB-KW"/>
</dbReference>
<dbReference type="GO" id="GO:0005975">
    <property type="term" value="P:carbohydrate metabolic process"/>
    <property type="evidence" value="ECO:0007669"/>
    <property type="project" value="InterPro"/>
</dbReference>
<feature type="site" description="Part of the allosteric site" evidence="8">
    <location>
        <position position="158"/>
    </location>
</feature>
<dbReference type="InterPro" id="IPR006148">
    <property type="entry name" value="Glc/Gal-6P_isomerase"/>
</dbReference>
<comment type="catalytic activity">
    <reaction evidence="1 8">
        <text>alpha-D-glucosamine 6-phosphate + H2O = beta-D-fructose 6-phosphate + NH4(+)</text>
        <dbReference type="Rhea" id="RHEA:12172"/>
        <dbReference type="ChEBI" id="CHEBI:15377"/>
        <dbReference type="ChEBI" id="CHEBI:28938"/>
        <dbReference type="ChEBI" id="CHEBI:57634"/>
        <dbReference type="ChEBI" id="CHEBI:75989"/>
        <dbReference type="EC" id="3.5.99.6"/>
    </reaction>
</comment>
<keyword evidence="4 8" id="KW-0119">Carbohydrate metabolism</keyword>
<dbReference type="STRING" id="1121451.DESAM_21120"/>
<keyword evidence="3 8" id="KW-0378">Hydrolase</keyword>
<gene>
    <name evidence="10" type="primary">nagBA</name>
    <name evidence="8" type="synonym">nagB</name>
    <name evidence="10" type="ORF">DESAM_21120</name>
</gene>
<feature type="active site" description="Proton acceptor; for ring-opening step" evidence="8">
    <location>
        <position position="141"/>
    </location>
</feature>
<dbReference type="InterPro" id="IPR018321">
    <property type="entry name" value="Glucosamine6P_isomerase_CS"/>
</dbReference>
<dbReference type="NCBIfam" id="TIGR00502">
    <property type="entry name" value="nagB"/>
    <property type="match status" value="1"/>
</dbReference>
<feature type="site" description="Part of the allosteric site" evidence="8">
    <location>
        <position position="156"/>
    </location>
</feature>
<evidence type="ECO:0000256" key="7">
    <source>
        <dbReference type="ARBA" id="ARBA00061194"/>
    </source>
</evidence>
<keyword evidence="10" id="KW-0413">Isomerase</keyword>
<dbReference type="FunFam" id="3.40.50.1360:FF:000002">
    <property type="entry name" value="Glucosamine-6-phosphate deaminase"/>
    <property type="match status" value="1"/>
</dbReference>
<evidence type="ECO:0000256" key="4">
    <source>
        <dbReference type="ARBA" id="ARBA00023277"/>
    </source>
</evidence>
<accession>L0RCY8</accession>
<feature type="site" description="Part of the allosteric site" evidence="8">
    <location>
        <position position="149"/>
    </location>
</feature>
<dbReference type="CDD" id="cd01399">
    <property type="entry name" value="GlcN6P_deaminase"/>
    <property type="match status" value="1"/>
</dbReference>
<dbReference type="UniPathway" id="UPA00629">
    <property type="reaction ID" value="UER00684"/>
</dbReference>
<dbReference type="PANTHER" id="PTHR11280">
    <property type="entry name" value="GLUCOSAMINE-6-PHOSPHATE ISOMERASE"/>
    <property type="match status" value="1"/>
</dbReference>
<evidence type="ECO:0000256" key="8">
    <source>
        <dbReference type="HAMAP-Rule" id="MF_01241"/>
    </source>
</evidence>
<evidence type="ECO:0000256" key="3">
    <source>
        <dbReference type="ARBA" id="ARBA00022801"/>
    </source>
</evidence>
<dbReference type="Proteomes" id="UP000010808">
    <property type="component" value="Chromosome"/>
</dbReference>
<dbReference type="GO" id="GO:0006043">
    <property type="term" value="P:glucosamine catabolic process"/>
    <property type="evidence" value="ECO:0007669"/>
    <property type="project" value="TreeGrafter"/>
</dbReference>
<dbReference type="PROSITE" id="PS01161">
    <property type="entry name" value="GLC_GALNAC_ISOMERASE"/>
    <property type="match status" value="1"/>
</dbReference>
<proteinExistence type="inferred from homology"/>
<feature type="domain" description="Glucosamine/galactosamine-6-phosphate isomerase" evidence="9">
    <location>
        <begin position="14"/>
        <end position="217"/>
    </location>
</feature>
<dbReference type="PATRIC" id="fig|1121451.3.peg.1374"/>
<feature type="active site" description="For ring-opening step" evidence="8">
    <location>
        <position position="139"/>
    </location>
</feature>
<feature type="active site" description="For ring-opening step" evidence="8">
    <location>
        <position position="146"/>
    </location>
</feature>
<dbReference type="Pfam" id="PF01182">
    <property type="entry name" value="Glucosamine_iso"/>
    <property type="match status" value="1"/>
</dbReference>
<dbReference type="PANTHER" id="PTHR11280:SF5">
    <property type="entry name" value="GLUCOSAMINE-6-PHOSPHATE ISOMERASE"/>
    <property type="match status" value="1"/>
</dbReference>
<evidence type="ECO:0000256" key="2">
    <source>
        <dbReference type="ARBA" id="ARBA00022533"/>
    </source>
</evidence>
<dbReference type="OrthoDB" id="9791139at2"/>
<evidence type="ECO:0000256" key="6">
    <source>
        <dbReference type="ARBA" id="ARBA00060525"/>
    </source>
</evidence>
<dbReference type="Gene3D" id="3.40.50.1360">
    <property type="match status" value="1"/>
</dbReference>
<comment type="activity regulation">
    <text evidence="8">Allosterically activated by N-acetylglucosamine 6-phosphate (GlcNAc6P).</text>
</comment>
<dbReference type="EC" id="3.5.99.6" evidence="8"/>
<protein>
    <recommendedName>
        <fullName evidence="8">Glucosamine-6-phosphate deaminase</fullName>
        <ecNumber evidence="8">3.5.99.6</ecNumber>
    </recommendedName>
    <alternativeName>
        <fullName evidence="8">GlcN6P deaminase</fullName>
        <shortName evidence="8">GNPDA</shortName>
    </alternativeName>
    <alternativeName>
        <fullName evidence="8">Glucosamine-6-phosphate isomerase</fullName>
    </alternativeName>
</protein>
<comment type="pathway">
    <text evidence="6 8">Amino-sugar metabolism; N-acetylneuraminate degradation; D-fructose 6-phosphate from N-acetylneuraminate: step 5/5.</text>
</comment>
<sequence length="265" mass="29808">MRLIPVQKNPGWWAARYIAKKINDFAPHEDNPFVLGLPTGGTPINMYKELINLYNEGLVSFKNVITFNMDEYVGLPENHSQSYRYYMFDNFFNHVDIRPENINLLNGGAADLEAECEAYEEKIKACGGIHIFVGGVGTDGHIAFNEPASSLSSRTRIKTLTIDTRQANSRFFDNNIDAVPRYALTVGIGTLLDSKEVIILACGLNKALAVYYAVENGVNHLWTVSALQLHRKGILVCDDEATMELKVKTLRYFQQIESENLQDPK</sequence>
<dbReference type="HAMAP" id="MF_01241">
    <property type="entry name" value="GlcN6P_deamin"/>
    <property type="match status" value="1"/>
</dbReference>
<dbReference type="GO" id="GO:0004342">
    <property type="term" value="F:glucosamine-6-phosphate deaminase activity"/>
    <property type="evidence" value="ECO:0007669"/>
    <property type="project" value="UniProtKB-UniRule"/>
</dbReference>
<organism evidence="10 11">
    <name type="scientific">Maridesulfovibrio hydrothermalis AM13 = DSM 14728</name>
    <dbReference type="NCBI Taxonomy" id="1121451"/>
    <lineage>
        <taxon>Bacteria</taxon>
        <taxon>Pseudomonadati</taxon>
        <taxon>Thermodesulfobacteriota</taxon>
        <taxon>Desulfovibrionia</taxon>
        <taxon>Desulfovibrionales</taxon>
        <taxon>Desulfovibrionaceae</taxon>
        <taxon>Maridesulfovibrio</taxon>
    </lineage>
</organism>
<keyword evidence="11" id="KW-1185">Reference proteome</keyword>
<comment type="similarity">
    <text evidence="7 8">Belongs to the glucosamine/galactosamine-6-phosphate isomerase family. NagB subfamily.</text>
</comment>
<dbReference type="GO" id="GO:0005829">
    <property type="term" value="C:cytosol"/>
    <property type="evidence" value="ECO:0007669"/>
    <property type="project" value="UniProtKB-ARBA"/>
</dbReference>
<dbReference type="SUPFAM" id="SSF100950">
    <property type="entry name" value="NagB/RpiA/CoA transferase-like"/>
    <property type="match status" value="1"/>
</dbReference>
<evidence type="ECO:0000256" key="5">
    <source>
        <dbReference type="ARBA" id="ARBA00055188"/>
    </source>
</evidence>
<dbReference type="AlphaFoldDB" id="L0RCY8"/>
<keyword evidence="2 8" id="KW-0021">Allosteric enzyme</keyword>
<dbReference type="eggNOG" id="COG0363">
    <property type="taxonomic scope" value="Bacteria"/>
</dbReference>
<dbReference type="GO" id="GO:0042802">
    <property type="term" value="F:identical protein binding"/>
    <property type="evidence" value="ECO:0007669"/>
    <property type="project" value="TreeGrafter"/>
</dbReference>
<dbReference type="GO" id="GO:0019262">
    <property type="term" value="P:N-acetylneuraminate catabolic process"/>
    <property type="evidence" value="ECO:0007669"/>
    <property type="project" value="UniProtKB-UniRule"/>
</dbReference>
<dbReference type="InterPro" id="IPR004547">
    <property type="entry name" value="Glucosamine6P_isomerase"/>
</dbReference>
<name>L0RCY8_9BACT</name>
<evidence type="ECO:0000313" key="11">
    <source>
        <dbReference type="Proteomes" id="UP000010808"/>
    </source>
</evidence>
<dbReference type="RefSeq" id="WP_015336005.1">
    <property type="nucleotide sequence ID" value="NC_020055.1"/>
</dbReference>
<evidence type="ECO:0000259" key="9">
    <source>
        <dbReference type="Pfam" id="PF01182"/>
    </source>
</evidence>
<dbReference type="InterPro" id="IPR037171">
    <property type="entry name" value="NagB/RpiA_transferase-like"/>
</dbReference>